<keyword evidence="3" id="KW-1185">Reference proteome</keyword>
<protein>
    <submittedName>
        <fullName evidence="2">Calcineurin-like phosphoesterase</fullName>
    </submittedName>
</protein>
<dbReference type="SUPFAM" id="SSF56300">
    <property type="entry name" value="Metallo-dependent phosphatases"/>
    <property type="match status" value="1"/>
</dbReference>
<proteinExistence type="predicted"/>
<dbReference type="RefSeq" id="WP_348717603.1">
    <property type="nucleotide sequence ID" value="NZ_CAXJIO010000012.1"/>
</dbReference>
<organism evidence="2 3">
    <name type="scientific">Tenacibaculum polynesiense</name>
    <dbReference type="NCBI Taxonomy" id="3137857"/>
    <lineage>
        <taxon>Bacteria</taxon>
        <taxon>Pseudomonadati</taxon>
        <taxon>Bacteroidota</taxon>
        <taxon>Flavobacteriia</taxon>
        <taxon>Flavobacteriales</taxon>
        <taxon>Flavobacteriaceae</taxon>
        <taxon>Tenacibaculum</taxon>
    </lineage>
</organism>
<reference evidence="2 3" key="1">
    <citation type="submission" date="2024-05" db="EMBL/GenBank/DDBJ databases">
        <authorList>
            <person name="Duchaud E."/>
        </authorList>
    </citation>
    <scope>NUCLEOTIDE SEQUENCE [LARGE SCALE GENOMIC DNA]</scope>
    <source>
        <strain evidence="2">Ena-SAMPLE-TAB-13-05-2024-13:56:06:370-140308</strain>
    </source>
</reference>
<comment type="caution">
    <text evidence="2">The sequence shown here is derived from an EMBL/GenBank/DDBJ whole genome shotgun (WGS) entry which is preliminary data.</text>
</comment>
<dbReference type="PANTHER" id="PTHR43143">
    <property type="entry name" value="METALLOPHOSPHOESTERASE, CALCINEURIN SUPERFAMILY"/>
    <property type="match status" value="1"/>
</dbReference>
<accession>A0ABM9PCQ2</accession>
<dbReference type="PROSITE" id="PS51257">
    <property type="entry name" value="PROKAR_LIPOPROTEIN"/>
    <property type="match status" value="1"/>
</dbReference>
<dbReference type="Gene3D" id="3.60.21.10">
    <property type="match status" value="1"/>
</dbReference>
<dbReference type="PANTHER" id="PTHR43143:SF1">
    <property type="entry name" value="SERINE_THREONINE-PROTEIN PHOSPHATASE CPPED1"/>
    <property type="match status" value="1"/>
</dbReference>
<dbReference type="Pfam" id="PF00149">
    <property type="entry name" value="Metallophos"/>
    <property type="match status" value="1"/>
</dbReference>
<evidence type="ECO:0000313" key="2">
    <source>
        <dbReference type="EMBL" id="CAL2103398.1"/>
    </source>
</evidence>
<sequence length="375" mass="42558">MNKSIVLILLAILTIGCKSKEKENVKSTSEKKEIVEKKKDSVIFSFTFLGCNRVDRHQVGDTTATNASTANLSAMKRIWTEIADLKRKPDLFFFLGDMVLAESTTENLENQLVAWKELYYNTNFSTISKANIEMVAIPGNHEMLYWHDYNVPHHDEWPLKGATQIWMKHMAEYMPKDRDYVMGKDSINNQMTFAFKRKNIGFVLMNTDTYNTPTTENPYGLEGQIPTNWIINKVEEYRKDPLIDHVFVLGHKPYYVSGKPETGHAGFPEGPVLWPKLVENKVVAMLSAHLHDYQRMQPGGEGTYQVIAGNSGSPGSAKFFGYSKIDILSSGEVKLTSMGYDVGNPYYKAVPDNPSTVRDQTTLTWSKNKNPYLNN</sequence>
<dbReference type="InterPro" id="IPR004843">
    <property type="entry name" value="Calcineurin-like_PHP"/>
</dbReference>
<evidence type="ECO:0000259" key="1">
    <source>
        <dbReference type="Pfam" id="PF00149"/>
    </source>
</evidence>
<dbReference type="InterPro" id="IPR051918">
    <property type="entry name" value="STPP_CPPED1"/>
</dbReference>
<evidence type="ECO:0000313" key="3">
    <source>
        <dbReference type="Proteomes" id="UP001497527"/>
    </source>
</evidence>
<name>A0ABM9PCQ2_9FLAO</name>
<gene>
    <name evidence="2" type="ORF">T190423A01A_30512</name>
</gene>
<dbReference type="InterPro" id="IPR029052">
    <property type="entry name" value="Metallo-depent_PP-like"/>
</dbReference>
<feature type="domain" description="Calcineurin-like phosphoesterase" evidence="1">
    <location>
        <begin position="60"/>
        <end position="293"/>
    </location>
</feature>
<dbReference type="EMBL" id="CAXJIO010000012">
    <property type="protein sequence ID" value="CAL2103398.1"/>
    <property type="molecule type" value="Genomic_DNA"/>
</dbReference>
<dbReference type="Proteomes" id="UP001497527">
    <property type="component" value="Unassembled WGS sequence"/>
</dbReference>